<gene>
    <name evidence="7" type="ORF">ACFOVU_24350</name>
</gene>
<dbReference type="Gene3D" id="3.10.105.10">
    <property type="entry name" value="Dipeptide-binding Protein, Domain 3"/>
    <property type="match status" value="1"/>
</dbReference>
<dbReference type="PROSITE" id="PS51318">
    <property type="entry name" value="TAT"/>
    <property type="match status" value="1"/>
</dbReference>
<evidence type="ECO:0000256" key="4">
    <source>
        <dbReference type="ARBA" id="ARBA00022729"/>
    </source>
</evidence>
<dbReference type="PANTHER" id="PTHR30290">
    <property type="entry name" value="PERIPLASMIC BINDING COMPONENT OF ABC TRANSPORTER"/>
    <property type="match status" value="1"/>
</dbReference>
<evidence type="ECO:0000313" key="8">
    <source>
        <dbReference type="Proteomes" id="UP001595847"/>
    </source>
</evidence>
<sequence>MMRPGSPALSRRGLLRLGAAVAGVSALSATGACAGPTGAQGADTMTLALNRSLVSLDNKLNQFDAAVTVQRAVRQALTRIGPELTPQPVLADRFELTAPTEWTVRLREGIHYSDGSPVTAQDVATALEMYQGVSGSFLASFFPEWPQVEEVDDRTFLLHTERPLPVLDYLMANILITPAADNAPEELQSGIGSGPYTVTAANRGTGTYTLERNENYWGPRSGVARVGVRFLPEESSRVVSLRSGEVDVIDTISPDSQEQLVGLRDVAMESVPGTRINQLFYNFRKPADHPLADARVREALTFAIDGERLVEDVLVGSVTQADGVVSSALTGAVPTGTYTYDPRKARQLLDAAGVHPNDLHLKLIWETGEFASDTTVMEAVLQMLKAIGVDVTLQQFEPGGDISLWRQGRAGDWDVLGNGFASPTGLALPTVQGMFGGTAEKEETRDTYQGYVIPEITDLLDRAYDEVDDDARQALTEEVQHAVWNTWPCLWAFVPNSVLARRRRVTGLALEASNSYDLAATRLDG</sequence>
<comment type="subcellular location">
    <subcellularLocation>
        <location evidence="1">Cell envelope</location>
    </subcellularLocation>
</comment>
<dbReference type="PIRSF" id="PIRSF002741">
    <property type="entry name" value="MppA"/>
    <property type="match status" value="1"/>
</dbReference>
<feature type="domain" description="Solute-binding protein family 5" evidence="6">
    <location>
        <begin position="85"/>
        <end position="435"/>
    </location>
</feature>
<evidence type="ECO:0000313" key="7">
    <source>
        <dbReference type="EMBL" id="MFC3999072.1"/>
    </source>
</evidence>
<evidence type="ECO:0000259" key="6">
    <source>
        <dbReference type="Pfam" id="PF00496"/>
    </source>
</evidence>
<dbReference type="InterPro" id="IPR039424">
    <property type="entry name" value="SBP_5"/>
</dbReference>
<dbReference type="CDD" id="cd00995">
    <property type="entry name" value="PBP2_NikA_DppA_OppA_like"/>
    <property type="match status" value="1"/>
</dbReference>
<keyword evidence="4 5" id="KW-0732">Signal</keyword>
<keyword evidence="3" id="KW-0813">Transport</keyword>
<organism evidence="7 8">
    <name type="scientific">Nocardiopsis sediminis</name>
    <dbReference type="NCBI Taxonomy" id="1778267"/>
    <lineage>
        <taxon>Bacteria</taxon>
        <taxon>Bacillati</taxon>
        <taxon>Actinomycetota</taxon>
        <taxon>Actinomycetes</taxon>
        <taxon>Streptosporangiales</taxon>
        <taxon>Nocardiopsidaceae</taxon>
        <taxon>Nocardiopsis</taxon>
    </lineage>
</organism>
<dbReference type="PANTHER" id="PTHR30290:SF10">
    <property type="entry name" value="PERIPLASMIC OLIGOPEPTIDE-BINDING PROTEIN-RELATED"/>
    <property type="match status" value="1"/>
</dbReference>
<feature type="signal peptide" evidence="5">
    <location>
        <begin position="1"/>
        <end position="34"/>
    </location>
</feature>
<evidence type="ECO:0000256" key="2">
    <source>
        <dbReference type="ARBA" id="ARBA00005695"/>
    </source>
</evidence>
<dbReference type="Gene3D" id="3.90.76.10">
    <property type="entry name" value="Dipeptide-binding Protein, Domain 1"/>
    <property type="match status" value="1"/>
</dbReference>
<protein>
    <submittedName>
        <fullName evidence="7">ABC transporter substrate-binding protein</fullName>
    </submittedName>
</protein>
<accession>A0ABV8FWD6</accession>
<dbReference type="RefSeq" id="WP_378537300.1">
    <property type="nucleotide sequence ID" value="NZ_JBHSBH010000015.1"/>
</dbReference>
<feature type="chain" id="PRO_5046988812" evidence="5">
    <location>
        <begin position="35"/>
        <end position="525"/>
    </location>
</feature>
<dbReference type="Proteomes" id="UP001595847">
    <property type="component" value="Unassembled WGS sequence"/>
</dbReference>
<evidence type="ECO:0000256" key="5">
    <source>
        <dbReference type="SAM" id="SignalP"/>
    </source>
</evidence>
<dbReference type="EMBL" id="JBHSBH010000015">
    <property type="protein sequence ID" value="MFC3999072.1"/>
    <property type="molecule type" value="Genomic_DNA"/>
</dbReference>
<comment type="caution">
    <text evidence="7">The sequence shown here is derived from an EMBL/GenBank/DDBJ whole genome shotgun (WGS) entry which is preliminary data.</text>
</comment>
<proteinExistence type="inferred from homology"/>
<dbReference type="PROSITE" id="PS51257">
    <property type="entry name" value="PROKAR_LIPOPROTEIN"/>
    <property type="match status" value="1"/>
</dbReference>
<dbReference type="InterPro" id="IPR000914">
    <property type="entry name" value="SBP_5_dom"/>
</dbReference>
<dbReference type="Pfam" id="PF00496">
    <property type="entry name" value="SBP_bac_5"/>
    <property type="match status" value="1"/>
</dbReference>
<comment type="similarity">
    <text evidence="2">Belongs to the bacterial solute-binding protein 5 family.</text>
</comment>
<dbReference type="InterPro" id="IPR006311">
    <property type="entry name" value="TAT_signal"/>
</dbReference>
<evidence type="ECO:0000256" key="3">
    <source>
        <dbReference type="ARBA" id="ARBA00022448"/>
    </source>
</evidence>
<reference evidence="8" key="1">
    <citation type="journal article" date="2019" name="Int. J. Syst. Evol. Microbiol.">
        <title>The Global Catalogue of Microorganisms (GCM) 10K type strain sequencing project: providing services to taxonomists for standard genome sequencing and annotation.</title>
        <authorList>
            <consortium name="The Broad Institute Genomics Platform"/>
            <consortium name="The Broad Institute Genome Sequencing Center for Infectious Disease"/>
            <person name="Wu L."/>
            <person name="Ma J."/>
        </authorList>
    </citation>
    <scope>NUCLEOTIDE SEQUENCE [LARGE SCALE GENOMIC DNA]</scope>
    <source>
        <strain evidence="8">TBRC 1826</strain>
    </source>
</reference>
<evidence type="ECO:0000256" key="1">
    <source>
        <dbReference type="ARBA" id="ARBA00004196"/>
    </source>
</evidence>
<dbReference type="InterPro" id="IPR030678">
    <property type="entry name" value="Peptide/Ni-bd"/>
</dbReference>
<dbReference type="SUPFAM" id="SSF53850">
    <property type="entry name" value="Periplasmic binding protein-like II"/>
    <property type="match status" value="1"/>
</dbReference>
<name>A0ABV8FWD6_9ACTN</name>
<keyword evidence="8" id="KW-1185">Reference proteome</keyword>
<dbReference type="Gene3D" id="3.40.190.10">
    <property type="entry name" value="Periplasmic binding protein-like II"/>
    <property type="match status" value="1"/>
</dbReference>